<evidence type="ECO:0000313" key="3">
    <source>
        <dbReference type="Proteomes" id="UP000052943"/>
    </source>
</evidence>
<gene>
    <name evidence="2" type="ORF">AM587_10016570</name>
</gene>
<dbReference type="EMBL" id="LNFO01005974">
    <property type="protein sequence ID" value="KUF75785.1"/>
    <property type="molecule type" value="Genomic_DNA"/>
</dbReference>
<feature type="region of interest" description="Disordered" evidence="1">
    <location>
        <begin position="990"/>
        <end position="1051"/>
    </location>
</feature>
<feature type="compositionally biased region" description="Polar residues" evidence="1">
    <location>
        <begin position="1023"/>
        <end position="1036"/>
    </location>
</feature>
<feature type="region of interest" description="Disordered" evidence="1">
    <location>
        <begin position="1640"/>
        <end position="1674"/>
    </location>
</feature>
<feature type="compositionally biased region" description="Basic and acidic residues" evidence="1">
    <location>
        <begin position="1013"/>
        <end position="1022"/>
    </location>
</feature>
<feature type="region of interest" description="Disordered" evidence="1">
    <location>
        <begin position="897"/>
        <end position="976"/>
    </location>
</feature>
<dbReference type="PANTHER" id="PTHR39211">
    <property type="entry name" value="CHROMOSOME 7, WHOLE GENOME SHOTGUN SEQUENCE"/>
    <property type="match status" value="1"/>
</dbReference>
<dbReference type="STRING" id="4790.A0A0W8BVB1"/>
<feature type="compositionally biased region" description="Low complexity" evidence="1">
    <location>
        <begin position="1474"/>
        <end position="1488"/>
    </location>
</feature>
<dbReference type="Proteomes" id="UP000052943">
    <property type="component" value="Unassembled WGS sequence"/>
</dbReference>
<sequence>MAKKRVGEAAPAPAPGDTDAATGGRPQAANVPAPHLPPAVVVAMLSKAEQSRVEYRGGKGELLGLGEIYLNDLSDIFVFEVTNQKPRKLKLQLRAELRKPFQSSQWSFQLENENVSIMQRELQQEKDRAVASDEFNHVPFSVLRSSSKAALCAENVYLCEGYNELFNHIGKVDEIVLGPKETKRIMFSMCTNLTPQHNASGISTYVAAGDSSEEERAHLSETSCFVLSGRLILQPSFIDGSVTSRLPIPEMLVPLQAQVCRSLLRLDVKELHFDDCVPGGSFVKDFTVWNRSEIPLLFKLVSPMTPWNENSELLVCTDYNSGYVIGDKTLQAAAYGHVRIRVTYRPTDIGERFFEIQAHNLHDSRNVKTLRIHAITNQEHHREGLSIKETDGSYLRSGSRLDFGDCYTGIASSKVILMRNMTEVALHVELTSDRPKEVTFELKLQQNRSRVSRAPRTEELLSPTNSNDGASLKGSLSPDRAKSSMPFSNMDTFALDSDEEADDNEGDFYEEEFQQTKRNSFEENPMGDGDDLDDDFEFDREPRTLPESPLGSPKMRGSRGSADLRKKTFRTKGKKSSKVSSRVRGLAYDSGVDRHYLIIVCFCVTSPRSSPERTLRTDTRKRQTVPVDDNSASNFLVETIDLPPGVERTILIWYTPVPSTNLEGLYNENSDAVDLKAARLTKQTFRMSFRCFLMQGAWQQVQSRVYDRTLGKSIHIRARTCTSMVTVSPSILHLGDCNIGELKSSSCMLTNHSELPTVVKPLVTSKVISTVPNDDMMLGPKQSTELKIEIIPRKTNPNYSRLISIINMKNKSNIPQICVRSSNMDAHHVIYHSLFYKLLTQSRSAFLNFEHVAINSVGIQVFDLENITNAPLHLNIQSSAPSKVRLYCIKQTFGDVSKPSKALDKDGDYEEVGEARRSSSSKSTTSQGSVGSGTPSNASTQISQSAAGRPLRRRRSFGSVSELMEGKATVKRGKSTALRELLTKKLTAISTGHSSTASPGASSIPRSVSTQHFETDRGRQEQHSAGASESRGNPSHATVDERRNPEGSLYGSLLPHATSYADGSSSEEVASLLELFSKSRSECDAYSHSSLPSKEKEEEIVAMVRERTKRLQTLFAEKKLVLLSSNKERNVRIPAKSRQRIVAVFSPVASETAVPKDIAKTRVEKHKIMITLPPGGNKKAVTDGGKLDKPVWAASKHPFDTRSSVRELLLKSRVCRSIMNVNQKNINFGRITTSSKSSKRLVVQNMSATPLVYSVEKTGSISSGFLQIKEGEVGVVKAFGTKEICFQFQPTLAGPFEEKLKIINVQDPENSVSVTIKAKVVKRETFKLLQSGQTISLGKCLVGEKTDDVKIVVRNTSRKKREYVIQLDPSFTVPTLRPTFYFSVDESPATVITQAQEKKLDEELEKLEHKLRIAITKKKTDKIVKLNAKISQVKALLSGEQLPKEVPGTPADSDAEVTGRSGESSEVGEFDPYDSANSDSEMSESESSSHSRRRRSRLSDKPIIDAKSGQVSSSTNTLHFSLGAEATGRVVAYAIFCPLRSGDTSPREDGDKGGARQTQKMKKRLLRRDATPVVGVGKFLLFEQQNKDVVKELQYNAEIFSRTPAGESAFCRAVGRKPPSVLPPHPNTSVMPPIVADNSMESRARKPHERSGGSISRYDDVIPSLAGPPGGDSTIVERRRNLTIKIPDSGKTPRNLNLDIAPDQLGVSPTSSNLLVSAEESPADTRGWKVTLSLGSPSYKGSGIVEVVWNPAGTFRNVLALTCEVVPHEFLIAGEMTTSGATESADLRAMLPLKLNIPPDRTVNLNFKWCFTSDAGFASSTPLASCVSRSILESVSEAAELNAGQIDFFYYPSNLSSGENIDVTTRTPASSVGVAMVKAVQRSLCFEKDTLNLGEHQQGEDVRGEVVIHNRSHQALQFLLLAGSRDQGSVSASSTVSPLLVGGDMTFESATGTVEAGSSVKAAFVYKGSVPGQHTEQIVLRNLSGDRLDTSVLAMSVRITRPVYVRIPELDTQSTGQLEVLNLGPCYVTPEMQDTAVDSPNVSLRFSKVHKLTLQSQVEDTLVICASSNLKTQCYVYEDARLHREATHVTMKGNQSIDLYVAIRPRLSSDAIKTGSTRDLVGGIRVQLFGLQTIQDSVEDEKSEMLAEFTVKFVGVAGASIARVTPSLIDFGVEYNSGRTQTCQTHEGRFELVNMSKALPLRYRLFVTSATEGYSDDDDALHISLKHEKGEIPAGEIGIIEFRMMAYTNGLFRRRIMVENIHYPGKVSFVDVVLFVDNGALRCEIPSAITENRSQELGVDVFSYGATQEPSLLQTVDFGLVNVIKLEDELTDSMSSSGGESEPTSRKYRIYGENDNGSFFEVKHGTAGQQSEKMQPNSKTLMLTNTTDQAMVVRPLSTLPLTFEWKREHGGEIATAITEQDELMARSTSTDSARRLHTQPPGITPRSHQSSIFYGESYSLEAKSSCSLSFRFAAIAATVPLPVDTIESGKLCPLRGMVGIQSFESGNGSDAEEACTLKVVNISGCYGEPRFQIAEKCFSLGKIGYGIGWKSSTFQICVRNVSDVAVSFVIANLPACIHVLNVRDGNRIQFNDGVNPESGLRVPSLRMLALHADKSLKNVEAPHWSAWKVQPRASCILEMELVRTTEFLAAGAHEFPLRFFNLCNPHNHEDVLVRAEIISSYAELAVDPESSDHGVEAAEPKNHHVAFLPPVTVPTPQEAPPHRASFWFSLRNVYDEELNVKISSQTHSAFERTFELLLMLRSANTPLSSLVIAPGESVDIRVVCHVLPSARLPADTWSTGSSGATSEILDLGRVWLDISIQNMKDAAQREDIHVKGKLLPGKTFLLSASSLHFFATATEIPADIPLDQLPPSLKSKTGASRDSSPVTLPGAASVVHQLRNSSECFWVRNPSTVEVLNFVINPVSMYQPGLCLVEGSTESDMCAMSEWIQAIAVPSSGIIAPGESVKVTVHLEEASAPSLSATPFREGSDIRSTPKLAALHKMRHHPSWRSNSWDADGPETTTEESGQNHMFLTVRDADSSLDAGVSTEIDVLLVLQQQSSAGDAAKQGSVVLDKTLITAAFEARNKRLAQSRKLYPGPALETHLEDELFEQTESSGLDNFEEFDISSIRSGAVGRKNHLPVLTIRGCTPAEYSSLENTRYLIDVGQHTVRNGGEVEWEITIESLYSAASAADPGLDSVEYRLTLVDKNARSWLQLSRERGTLDRAHSYQSVVLYFLRGVVGVYSTFMVLQNLANPSDLKVIHVRLEVIADLNSLRGMSSGLDSATNLFRVLVSNHGSPKRSRRSSIEMPPEISAGGAQRLMIDFSEVYYYKLYQNHSIVIENSSGLSLDFILSTNARPQEVSFSVSPMSFNEVTTVTLGAHASMQVFLHFRPQPRQLILPSAANEVVSDVEVNEPWVREIEVYVSCRLVKDFRETVIIRAICSQPQLMVNVANGETNQSPLQRETYFSAQPTFLGLVFPMLESTLSSPELSTKAADETQKYLVVRNTKSDSYARLALRNDSMFFSLAIDDTLTQPGAATVDLLDHGVCAGRRSTLLVTIQPQSVAVFRVKPDVAALWKHHQLWDHSVKEHVTLYNIKQFAEHYQVTLCFTCSNVASFYIPPNISESYPISALEDIVAKFLQNYQYTWKWLISYHEKTLVSAKHSVGQSSSAPKLTEILNDLENALDLASPLSPRNLTHAAMQTFDEEENVQTTSNRDDLYQLVQSYRALYFDFYYITDELVWYGVRGNAVRHSLALADLAYGVVFNHEVFRSFVSDARSDSDVVAFPRLLLPWIRQLGHFLSFFPENQEATQPLRQVYDQLRKFEAS</sequence>
<feature type="region of interest" description="Disordered" evidence="1">
    <location>
        <begin position="1441"/>
        <end position="1515"/>
    </location>
</feature>
<proteinExistence type="predicted"/>
<feature type="compositionally biased region" description="Low complexity" evidence="1">
    <location>
        <begin position="918"/>
        <end position="936"/>
    </location>
</feature>
<feature type="region of interest" description="Disordered" evidence="1">
    <location>
        <begin position="1"/>
        <end position="33"/>
    </location>
</feature>
<dbReference type="Gene3D" id="2.60.40.10">
    <property type="entry name" value="Immunoglobulins"/>
    <property type="match status" value="2"/>
</dbReference>
<feature type="compositionally biased region" description="Acidic residues" evidence="1">
    <location>
        <begin position="528"/>
        <end position="538"/>
    </location>
</feature>
<organism evidence="2 3">
    <name type="scientific">Phytophthora nicotianae</name>
    <name type="common">Potato buckeye rot agent</name>
    <name type="synonym">Phytophthora parasitica</name>
    <dbReference type="NCBI Taxonomy" id="4792"/>
    <lineage>
        <taxon>Eukaryota</taxon>
        <taxon>Sar</taxon>
        <taxon>Stramenopiles</taxon>
        <taxon>Oomycota</taxon>
        <taxon>Peronosporomycetes</taxon>
        <taxon>Peronosporales</taxon>
        <taxon>Peronosporaceae</taxon>
        <taxon>Phytophthora</taxon>
    </lineage>
</organism>
<feature type="compositionally biased region" description="Polar residues" evidence="1">
    <location>
        <begin position="937"/>
        <end position="946"/>
    </location>
</feature>
<dbReference type="InterPro" id="IPR013783">
    <property type="entry name" value="Ig-like_fold"/>
</dbReference>
<feature type="region of interest" description="Disordered" evidence="1">
    <location>
        <begin position="445"/>
        <end position="490"/>
    </location>
</feature>
<protein>
    <submittedName>
        <fullName evidence="2">Uncharacterized protein</fullName>
    </submittedName>
</protein>
<accession>A0A0W8BVB1</accession>
<dbReference type="OrthoDB" id="252265at2759"/>
<dbReference type="PANTHER" id="PTHR39211:SF1">
    <property type="entry name" value="ABNORMAL SPINDLE-LIKE MICROCEPHALY-ASSOCIATED PROTEIN ASH DOMAIN-CONTAINING PROTEIN"/>
    <property type="match status" value="1"/>
</dbReference>
<feature type="region of interest" description="Disordered" evidence="1">
    <location>
        <begin position="515"/>
        <end position="576"/>
    </location>
</feature>
<feature type="compositionally biased region" description="Basic residues" evidence="1">
    <location>
        <begin position="567"/>
        <end position="576"/>
    </location>
</feature>
<reference evidence="2 3" key="1">
    <citation type="submission" date="2015-11" db="EMBL/GenBank/DDBJ databases">
        <title>Genomes and virulence difference between two physiological races of Phytophthora nicotianae.</title>
        <authorList>
            <person name="Liu H."/>
            <person name="Ma X."/>
            <person name="Yu H."/>
            <person name="Fang D."/>
            <person name="Li Y."/>
            <person name="Wang X."/>
            <person name="Wang W."/>
            <person name="Dong Y."/>
            <person name="Xiao B."/>
        </authorList>
    </citation>
    <scope>NUCLEOTIDE SEQUENCE [LARGE SCALE GENOMIC DNA]</scope>
    <source>
        <strain evidence="3">race 0</strain>
    </source>
</reference>
<feature type="compositionally biased region" description="Polar residues" evidence="1">
    <location>
        <begin position="990"/>
        <end position="1012"/>
    </location>
</feature>
<name>A0A0W8BVB1_PHYNI</name>
<evidence type="ECO:0000256" key="1">
    <source>
        <dbReference type="SAM" id="MobiDB-lite"/>
    </source>
</evidence>
<feature type="compositionally biased region" description="Basic and acidic residues" evidence="1">
    <location>
        <begin position="1545"/>
        <end position="1554"/>
    </location>
</feature>
<evidence type="ECO:0000313" key="2">
    <source>
        <dbReference type="EMBL" id="KUF75785.1"/>
    </source>
</evidence>
<feature type="region of interest" description="Disordered" evidence="1">
    <location>
        <begin position="1541"/>
        <end position="1564"/>
    </location>
</feature>
<comment type="caution">
    <text evidence="2">The sequence shown here is derived from an EMBL/GenBank/DDBJ whole genome shotgun (WGS) entry which is preliminary data.</text>
</comment>
<feature type="compositionally biased region" description="Low complexity" evidence="1">
    <location>
        <begin position="9"/>
        <end position="33"/>
    </location>
</feature>
<feature type="region of interest" description="Disordered" evidence="1">
    <location>
        <begin position="2425"/>
        <end position="2448"/>
    </location>
</feature>